<comment type="caution">
    <text evidence="6">The sequence shown here is derived from an EMBL/GenBank/DDBJ whole genome shotgun (WGS) entry which is preliminary data.</text>
</comment>
<dbReference type="GO" id="GO:0005524">
    <property type="term" value="F:ATP binding"/>
    <property type="evidence" value="ECO:0007669"/>
    <property type="project" value="UniProtKB-KW"/>
</dbReference>
<dbReference type="OrthoDB" id="9804819at2"/>
<dbReference type="PROSITE" id="PS00211">
    <property type="entry name" value="ABC_TRANSPORTER_1"/>
    <property type="match status" value="1"/>
</dbReference>
<gene>
    <name evidence="6" type="ORF">FD06_GL000906</name>
</gene>
<reference evidence="6 7" key="1">
    <citation type="journal article" date="2015" name="Genome Announc.">
        <title>Expanding the biotechnology potential of lactobacilli through comparative genomics of 213 strains and associated genera.</title>
        <authorList>
            <person name="Sun Z."/>
            <person name="Harris H.M."/>
            <person name="McCann A."/>
            <person name="Guo C."/>
            <person name="Argimon S."/>
            <person name="Zhang W."/>
            <person name="Yang X."/>
            <person name="Jeffery I.B."/>
            <person name="Cooney J.C."/>
            <person name="Kagawa T.F."/>
            <person name="Liu W."/>
            <person name="Song Y."/>
            <person name="Salvetti E."/>
            <person name="Wrobel A."/>
            <person name="Rasinkangas P."/>
            <person name="Parkhill J."/>
            <person name="Rea M.C."/>
            <person name="O'Sullivan O."/>
            <person name="Ritari J."/>
            <person name="Douillard F.P."/>
            <person name="Paul Ross R."/>
            <person name="Yang R."/>
            <person name="Briner A.E."/>
            <person name="Felis G.E."/>
            <person name="de Vos W.M."/>
            <person name="Barrangou R."/>
            <person name="Klaenhammer T.R."/>
            <person name="Caufield P.W."/>
            <person name="Cui Y."/>
            <person name="Zhang H."/>
            <person name="O'Toole P.W."/>
        </authorList>
    </citation>
    <scope>NUCLEOTIDE SEQUENCE [LARGE SCALE GENOMIC DNA]</scope>
    <source>
        <strain evidence="6 7">DSM 23829</strain>
    </source>
</reference>
<keyword evidence="3" id="KW-0547">Nucleotide-binding</keyword>
<dbReference type="GO" id="GO:0016887">
    <property type="term" value="F:ATP hydrolysis activity"/>
    <property type="evidence" value="ECO:0007669"/>
    <property type="project" value="InterPro"/>
</dbReference>
<evidence type="ECO:0000256" key="4">
    <source>
        <dbReference type="ARBA" id="ARBA00022840"/>
    </source>
</evidence>
<evidence type="ECO:0000256" key="1">
    <source>
        <dbReference type="ARBA" id="ARBA00005417"/>
    </source>
</evidence>
<keyword evidence="2" id="KW-0813">Transport</keyword>
<dbReference type="InterPro" id="IPR050763">
    <property type="entry name" value="ABC_transporter_ATP-binding"/>
</dbReference>
<organism evidence="6 7">
    <name type="scientific">Apilactobacillus ozensis DSM 23829 = JCM 17196</name>
    <dbReference type="NCBI Taxonomy" id="1423781"/>
    <lineage>
        <taxon>Bacteria</taxon>
        <taxon>Bacillati</taxon>
        <taxon>Bacillota</taxon>
        <taxon>Bacilli</taxon>
        <taxon>Lactobacillales</taxon>
        <taxon>Lactobacillaceae</taxon>
        <taxon>Apilactobacillus</taxon>
    </lineage>
</organism>
<dbReference type="PATRIC" id="fig|1423781.4.peg.940"/>
<comment type="similarity">
    <text evidence="1">Belongs to the ABC transporter superfamily.</text>
</comment>
<dbReference type="PROSITE" id="PS50893">
    <property type="entry name" value="ABC_TRANSPORTER_2"/>
    <property type="match status" value="1"/>
</dbReference>
<evidence type="ECO:0000313" key="6">
    <source>
        <dbReference type="EMBL" id="KRM69733.1"/>
    </source>
</evidence>
<evidence type="ECO:0000313" key="7">
    <source>
        <dbReference type="Proteomes" id="UP000052012"/>
    </source>
</evidence>
<dbReference type="Gene3D" id="3.40.50.300">
    <property type="entry name" value="P-loop containing nucleotide triphosphate hydrolases"/>
    <property type="match status" value="1"/>
</dbReference>
<dbReference type="PANTHER" id="PTHR42711">
    <property type="entry name" value="ABC TRANSPORTER ATP-BINDING PROTEIN"/>
    <property type="match status" value="1"/>
</dbReference>
<protein>
    <recommendedName>
        <fullName evidence="5">ABC transporter domain-containing protein</fullName>
    </recommendedName>
</protein>
<dbReference type="SUPFAM" id="SSF52540">
    <property type="entry name" value="P-loop containing nucleoside triphosphate hydrolases"/>
    <property type="match status" value="1"/>
</dbReference>
<proteinExistence type="inferred from homology"/>
<feature type="domain" description="ABC transporter" evidence="5">
    <location>
        <begin position="4"/>
        <end position="229"/>
    </location>
</feature>
<evidence type="ECO:0000256" key="2">
    <source>
        <dbReference type="ARBA" id="ARBA00022448"/>
    </source>
</evidence>
<dbReference type="STRING" id="1423781.FD06_GL000906"/>
<dbReference type="InterPro" id="IPR003593">
    <property type="entry name" value="AAA+_ATPase"/>
</dbReference>
<dbReference type="EMBL" id="AYYQ01000002">
    <property type="protein sequence ID" value="KRM69733.1"/>
    <property type="molecule type" value="Genomic_DNA"/>
</dbReference>
<dbReference type="Proteomes" id="UP000052012">
    <property type="component" value="Unassembled WGS sequence"/>
</dbReference>
<evidence type="ECO:0000259" key="5">
    <source>
        <dbReference type="PROSITE" id="PS50893"/>
    </source>
</evidence>
<name>A0A0R2ASS6_9LACO</name>
<evidence type="ECO:0000256" key="3">
    <source>
        <dbReference type="ARBA" id="ARBA00022741"/>
    </source>
</evidence>
<dbReference type="InterPro" id="IPR003439">
    <property type="entry name" value="ABC_transporter-like_ATP-bd"/>
</dbReference>
<dbReference type="AlphaFoldDB" id="A0A0R2ASS6"/>
<dbReference type="InterPro" id="IPR027417">
    <property type="entry name" value="P-loop_NTPase"/>
</dbReference>
<keyword evidence="7" id="KW-1185">Reference proteome</keyword>
<dbReference type="Pfam" id="PF00005">
    <property type="entry name" value="ABC_tran"/>
    <property type="match status" value="1"/>
</dbReference>
<keyword evidence="4" id="KW-0067">ATP-binding</keyword>
<dbReference type="PANTHER" id="PTHR42711:SF5">
    <property type="entry name" value="ABC TRANSPORTER ATP-BINDING PROTEIN NATA"/>
    <property type="match status" value="1"/>
</dbReference>
<accession>A0A0R2ASS6</accession>
<sequence length="300" mass="33749">MRILEAKNLTKIIAGKTIVNNINIEINSGRLVALLGVNGAGKSTTIKMLTGINSPTSGDVEIDGIKPINKSFSHKIGVVFQNSILDADLTVKNNLWTRAKMYKNIDKNYVNSLIEELGLQGILNQKYKTLSGGQRRKVDIVRALVHKPKVLFLDEPSTGLDIQTRSKIWQFINNLKIKYQLTILLTTHYLEETEQSDYVYVISNGKILAADNVSNLKAKYAENTLKVRFKDNSKGIQFLNENAIAYRLVHNKYLLSIPDDVSAIRIISAMQSNVFDFEYQHGTMNDVFLNLTGSRLDEND</sequence>
<dbReference type="InterPro" id="IPR017871">
    <property type="entry name" value="ABC_transporter-like_CS"/>
</dbReference>
<dbReference type="RefSeq" id="WP_056965618.1">
    <property type="nucleotide sequence ID" value="NZ_AYYQ01000002.1"/>
</dbReference>
<dbReference type="SMART" id="SM00382">
    <property type="entry name" value="AAA"/>
    <property type="match status" value="1"/>
</dbReference>